<organism evidence="2 3">
    <name type="scientific">Papaver atlanticum</name>
    <dbReference type="NCBI Taxonomy" id="357466"/>
    <lineage>
        <taxon>Eukaryota</taxon>
        <taxon>Viridiplantae</taxon>
        <taxon>Streptophyta</taxon>
        <taxon>Embryophyta</taxon>
        <taxon>Tracheophyta</taxon>
        <taxon>Spermatophyta</taxon>
        <taxon>Magnoliopsida</taxon>
        <taxon>Ranunculales</taxon>
        <taxon>Papaveraceae</taxon>
        <taxon>Papaveroideae</taxon>
        <taxon>Papaver</taxon>
    </lineage>
</organism>
<name>A0AAD4XKJ6_9MAGN</name>
<gene>
    <name evidence="2" type="ORF">MKW98_013390</name>
</gene>
<sequence>MAKTTFSPLFIGLILVLMMLLSSEGVNAAGCVDIDIDMGLTRNSYSICQIKCTSLFGDKFLTFQVHDVNWFGGFKCACCYSD</sequence>
<feature type="chain" id="PRO_5042095347" evidence="1">
    <location>
        <begin position="29"/>
        <end position="82"/>
    </location>
</feature>
<evidence type="ECO:0000256" key="1">
    <source>
        <dbReference type="SAM" id="SignalP"/>
    </source>
</evidence>
<dbReference type="Proteomes" id="UP001202328">
    <property type="component" value="Unassembled WGS sequence"/>
</dbReference>
<reference evidence="2" key="1">
    <citation type="submission" date="2022-04" db="EMBL/GenBank/DDBJ databases">
        <title>A functionally conserved STORR gene fusion in Papaver species that diverged 16.8 million years ago.</title>
        <authorList>
            <person name="Catania T."/>
        </authorList>
    </citation>
    <scope>NUCLEOTIDE SEQUENCE</scope>
    <source>
        <strain evidence="2">S-188037</strain>
    </source>
</reference>
<dbReference type="EMBL" id="JAJJMB010008687">
    <property type="protein sequence ID" value="KAI3921456.1"/>
    <property type="molecule type" value="Genomic_DNA"/>
</dbReference>
<comment type="caution">
    <text evidence="2">The sequence shown here is derived from an EMBL/GenBank/DDBJ whole genome shotgun (WGS) entry which is preliminary data.</text>
</comment>
<keyword evidence="3" id="KW-1185">Reference proteome</keyword>
<evidence type="ECO:0000313" key="3">
    <source>
        <dbReference type="Proteomes" id="UP001202328"/>
    </source>
</evidence>
<keyword evidence="1" id="KW-0732">Signal</keyword>
<feature type="signal peptide" evidence="1">
    <location>
        <begin position="1"/>
        <end position="28"/>
    </location>
</feature>
<evidence type="ECO:0000313" key="2">
    <source>
        <dbReference type="EMBL" id="KAI3921456.1"/>
    </source>
</evidence>
<proteinExistence type="predicted"/>
<accession>A0AAD4XKJ6</accession>
<protein>
    <submittedName>
        <fullName evidence="2">Uncharacterized protein</fullName>
    </submittedName>
</protein>
<dbReference type="AlphaFoldDB" id="A0AAD4XKJ6"/>